<name>A0A4U5NTJ4_STECR</name>
<dbReference type="Proteomes" id="UP000298663">
    <property type="component" value="Unassembled WGS sequence"/>
</dbReference>
<gene>
    <name evidence="2" type="ORF">L596_011333</name>
</gene>
<feature type="region of interest" description="Disordered" evidence="1">
    <location>
        <begin position="16"/>
        <end position="64"/>
    </location>
</feature>
<proteinExistence type="predicted"/>
<feature type="region of interest" description="Disordered" evidence="1">
    <location>
        <begin position="82"/>
        <end position="102"/>
    </location>
</feature>
<dbReference type="AlphaFoldDB" id="A0A4U5NTJ4"/>
<evidence type="ECO:0008006" key="4">
    <source>
        <dbReference type="Google" id="ProtNLM"/>
    </source>
</evidence>
<reference evidence="2 3" key="1">
    <citation type="journal article" date="2015" name="Genome Biol.">
        <title>Comparative genomics of Steinernema reveals deeply conserved gene regulatory networks.</title>
        <authorList>
            <person name="Dillman A.R."/>
            <person name="Macchietto M."/>
            <person name="Porter C.F."/>
            <person name="Rogers A."/>
            <person name="Williams B."/>
            <person name="Antoshechkin I."/>
            <person name="Lee M.M."/>
            <person name="Goodwin Z."/>
            <person name="Lu X."/>
            <person name="Lewis E.E."/>
            <person name="Goodrich-Blair H."/>
            <person name="Stock S.P."/>
            <person name="Adams B.J."/>
            <person name="Sternberg P.W."/>
            <person name="Mortazavi A."/>
        </authorList>
    </citation>
    <scope>NUCLEOTIDE SEQUENCE [LARGE SCALE GENOMIC DNA]</scope>
    <source>
        <strain evidence="2 3">ALL</strain>
    </source>
</reference>
<dbReference type="OrthoDB" id="337038at2759"/>
<keyword evidence="3" id="KW-1185">Reference proteome</keyword>
<dbReference type="EMBL" id="AZBU02000003">
    <property type="protein sequence ID" value="TKR86818.1"/>
    <property type="molecule type" value="Genomic_DNA"/>
</dbReference>
<dbReference type="Gene3D" id="3.40.33.10">
    <property type="entry name" value="CAP"/>
    <property type="match status" value="1"/>
</dbReference>
<sequence length="102" mass="11678">MDSGFNIAEYRAKILRTPQGDQRLPKKAWRRASPPQRRTEQDRADTLTKTNDMQHRPNNKYGENIAAGYSFSNVNAIKMWYEEEPHTTTKPESSPSNPPATS</sequence>
<dbReference type="InterPro" id="IPR035940">
    <property type="entry name" value="CAP_sf"/>
</dbReference>
<feature type="compositionally biased region" description="Basic and acidic residues" evidence="1">
    <location>
        <begin position="37"/>
        <end position="46"/>
    </location>
</feature>
<reference evidence="2 3" key="2">
    <citation type="journal article" date="2019" name="G3 (Bethesda)">
        <title>Hybrid Assembly of the Genome of the Entomopathogenic Nematode Steinernema carpocapsae Identifies the X-Chromosome.</title>
        <authorList>
            <person name="Serra L."/>
            <person name="Macchietto M."/>
            <person name="Macias-Munoz A."/>
            <person name="McGill C.J."/>
            <person name="Rodriguez I.M."/>
            <person name="Rodriguez B."/>
            <person name="Murad R."/>
            <person name="Mortazavi A."/>
        </authorList>
    </citation>
    <scope>NUCLEOTIDE SEQUENCE [LARGE SCALE GENOMIC DNA]</scope>
    <source>
        <strain evidence="2 3">ALL</strain>
    </source>
</reference>
<comment type="caution">
    <text evidence="2">The sequence shown here is derived from an EMBL/GenBank/DDBJ whole genome shotgun (WGS) entry which is preliminary data.</text>
</comment>
<evidence type="ECO:0000313" key="2">
    <source>
        <dbReference type="EMBL" id="TKR86818.1"/>
    </source>
</evidence>
<organism evidence="2 3">
    <name type="scientific">Steinernema carpocapsae</name>
    <name type="common">Entomopathogenic nematode</name>
    <dbReference type="NCBI Taxonomy" id="34508"/>
    <lineage>
        <taxon>Eukaryota</taxon>
        <taxon>Metazoa</taxon>
        <taxon>Ecdysozoa</taxon>
        <taxon>Nematoda</taxon>
        <taxon>Chromadorea</taxon>
        <taxon>Rhabditida</taxon>
        <taxon>Tylenchina</taxon>
        <taxon>Panagrolaimomorpha</taxon>
        <taxon>Strongyloidoidea</taxon>
        <taxon>Steinernematidae</taxon>
        <taxon>Steinernema</taxon>
    </lineage>
</organism>
<accession>A0A4U5NTJ4</accession>
<evidence type="ECO:0000313" key="3">
    <source>
        <dbReference type="Proteomes" id="UP000298663"/>
    </source>
</evidence>
<protein>
    <recommendedName>
        <fullName evidence="4">SCP domain-containing protein</fullName>
    </recommendedName>
</protein>
<dbReference type="SUPFAM" id="SSF55797">
    <property type="entry name" value="PR-1-like"/>
    <property type="match status" value="1"/>
</dbReference>
<evidence type="ECO:0000256" key="1">
    <source>
        <dbReference type="SAM" id="MobiDB-lite"/>
    </source>
</evidence>